<proteinExistence type="inferred from homology"/>
<dbReference type="SUPFAM" id="SSF46626">
    <property type="entry name" value="Cytochrome c"/>
    <property type="match status" value="1"/>
</dbReference>
<feature type="domain" description="Thioredoxin" evidence="11">
    <location>
        <begin position="29"/>
        <end position="183"/>
    </location>
</feature>
<evidence type="ECO:0000256" key="9">
    <source>
        <dbReference type="SAM" id="SignalP"/>
    </source>
</evidence>
<evidence type="ECO:0000313" key="12">
    <source>
        <dbReference type="EMBL" id="CDF82027.1"/>
    </source>
</evidence>
<dbReference type="Pfam" id="PF02630">
    <property type="entry name" value="SCO1-SenC"/>
    <property type="match status" value="1"/>
</dbReference>
<dbReference type="PROSITE" id="PS51007">
    <property type="entry name" value="CYTC"/>
    <property type="match status" value="1"/>
</dbReference>
<dbReference type="EMBL" id="HG322950">
    <property type="protein sequence ID" value="CDF82027.1"/>
    <property type="molecule type" value="Genomic_DNA"/>
</dbReference>
<dbReference type="InterPro" id="IPR003782">
    <property type="entry name" value="SCO1/SenC"/>
</dbReference>
<evidence type="ECO:0000259" key="11">
    <source>
        <dbReference type="PROSITE" id="PS51352"/>
    </source>
</evidence>
<dbReference type="GO" id="GO:0009055">
    <property type="term" value="F:electron transfer activity"/>
    <property type="evidence" value="ECO:0007669"/>
    <property type="project" value="InterPro"/>
</dbReference>
<evidence type="ECO:0000256" key="7">
    <source>
        <dbReference type="PIRSR" id="PIRSR603782-2"/>
    </source>
</evidence>
<name>A0A024HBZ3_PSEKB</name>
<evidence type="ECO:0000313" key="13">
    <source>
        <dbReference type="Proteomes" id="UP000025241"/>
    </source>
</evidence>
<dbReference type="InterPro" id="IPR036909">
    <property type="entry name" value="Cyt_c-like_dom_sf"/>
</dbReference>
<keyword evidence="3 6" id="KW-0479">Metal-binding</keyword>
<dbReference type="AlphaFoldDB" id="A0A024HBZ3"/>
<organism evidence="12 13">
    <name type="scientific">Pseudomonas knackmussii (strain DSM 6978 / CCUG 54928 / LMG 23759 / B13)</name>
    <dbReference type="NCBI Taxonomy" id="1301098"/>
    <lineage>
        <taxon>Bacteria</taxon>
        <taxon>Pseudomonadati</taxon>
        <taxon>Pseudomonadota</taxon>
        <taxon>Gammaproteobacteria</taxon>
        <taxon>Pseudomonadales</taxon>
        <taxon>Pseudomonadaceae</taxon>
        <taxon>Pseudomonas</taxon>
    </lineage>
</organism>
<feature type="domain" description="Cytochrome c" evidence="10">
    <location>
        <begin position="211"/>
        <end position="308"/>
    </location>
</feature>
<feature type="binding site" evidence="6">
    <location>
        <position position="69"/>
    </location>
    <ligand>
        <name>Cu cation</name>
        <dbReference type="ChEBI" id="CHEBI:23378"/>
    </ligand>
</feature>
<keyword evidence="9" id="KW-0732">Signal</keyword>
<evidence type="ECO:0000256" key="5">
    <source>
        <dbReference type="ARBA" id="ARBA00023008"/>
    </source>
</evidence>
<keyword evidence="2 8" id="KW-0349">Heme</keyword>
<keyword evidence="7" id="KW-1015">Disulfide bond</keyword>
<reference evidence="12 13" key="1">
    <citation type="submission" date="2013-03" db="EMBL/GenBank/DDBJ databases">
        <authorList>
            <person name="Linke B."/>
        </authorList>
    </citation>
    <scope>NUCLEOTIDE SEQUENCE [LARGE SCALE GENOMIC DNA]</scope>
    <source>
        <strain evidence="12 13">B13</strain>
    </source>
</reference>
<feature type="binding site" evidence="6">
    <location>
        <position position="73"/>
    </location>
    <ligand>
        <name>Cu cation</name>
        <dbReference type="ChEBI" id="CHEBI:23378"/>
    </ligand>
</feature>
<dbReference type="Gene3D" id="1.10.760.10">
    <property type="entry name" value="Cytochrome c-like domain"/>
    <property type="match status" value="1"/>
</dbReference>
<evidence type="ECO:0000256" key="6">
    <source>
        <dbReference type="PIRSR" id="PIRSR603782-1"/>
    </source>
</evidence>
<feature type="chain" id="PRO_5001529890" evidence="9">
    <location>
        <begin position="23"/>
        <end position="323"/>
    </location>
</feature>
<dbReference type="PATRIC" id="fig|1301098.3.peg.667"/>
<evidence type="ECO:0000256" key="1">
    <source>
        <dbReference type="ARBA" id="ARBA00010996"/>
    </source>
</evidence>
<evidence type="ECO:0000256" key="8">
    <source>
        <dbReference type="PROSITE-ProRule" id="PRU00433"/>
    </source>
</evidence>
<dbReference type="InterPro" id="IPR009056">
    <property type="entry name" value="Cyt_c-like_dom"/>
</dbReference>
<reference evidence="12 13" key="2">
    <citation type="submission" date="2014-05" db="EMBL/GenBank/DDBJ databases">
        <title>Genome sequence of the 3-chlorobenzoate degrading bacterium Pseudomonas knackmussii B13 shows multiple evidence for horizontal gene transfer.</title>
        <authorList>
            <person name="Miyazaki R."/>
            <person name="Bertelli C."/>
            <person name="Falquet L."/>
            <person name="Robinson-Rechavi M."/>
            <person name="Gharib W."/>
            <person name="Roy S."/>
            <person name="Van der Meer J.R."/>
        </authorList>
    </citation>
    <scope>NUCLEOTIDE SEQUENCE [LARGE SCALE GENOMIC DNA]</scope>
    <source>
        <strain evidence="12 13">B13</strain>
    </source>
</reference>
<dbReference type="SUPFAM" id="SSF52833">
    <property type="entry name" value="Thioredoxin-like"/>
    <property type="match status" value="1"/>
</dbReference>
<gene>
    <name evidence="12" type="ORF">PKB_0659</name>
</gene>
<dbReference type="Gene3D" id="3.40.30.10">
    <property type="entry name" value="Glutaredoxin"/>
    <property type="match status" value="1"/>
</dbReference>
<dbReference type="eggNOG" id="COG1999">
    <property type="taxonomic scope" value="Bacteria"/>
</dbReference>
<evidence type="ECO:0000256" key="2">
    <source>
        <dbReference type="ARBA" id="ARBA00022617"/>
    </source>
</evidence>
<dbReference type="KEGG" id="pkc:PKB_0659"/>
<keyword evidence="5 6" id="KW-0186">Copper</keyword>
<dbReference type="GO" id="GO:0020037">
    <property type="term" value="F:heme binding"/>
    <property type="evidence" value="ECO:0007669"/>
    <property type="project" value="InterPro"/>
</dbReference>
<dbReference type="GO" id="GO:0046872">
    <property type="term" value="F:metal ion binding"/>
    <property type="evidence" value="ECO:0007669"/>
    <property type="project" value="UniProtKB-KW"/>
</dbReference>
<feature type="signal peptide" evidence="9">
    <location>
        <begin position="1"/>
        <end position="22"/>
    </location>
</feature>
<evidence type="ECO:0000256" key="3">
    <source>
        <dbReference type="ARBA" id="ARBA00022723"/>
    </source>
</evidence>
<dbReference type="InterPro" id="IPR013766">
    <property type="entry name" value="Thioredoxin_domain"/>
</dbReference>
<keyword evidence="4 8" id="KW-0408">Iron</keyword>
<dbReference type="PANTHER" id="PTHR12151:SF5">
    <property type="entry name" value="AT19154P"/>
    <property type="match status" value="1"/>
</dbReference>
<dbReference type="InterPro" id="IPR036249">
    <property type="entry name" value="Thioredoxin-like_sf"/>
</dbReference>
<sequence>MKRAARWLKPWLLLLAAACHMAAAEGDGPWGRDYFPNTELVDQDGRHVRFFDDLIAGKVVAINFIFTGCSATCPAETARLRQVQKLLGDRVGKDLYFYSISIDPVADTPEVLKAYAERFHVGPGWRFLTGDFAAITELRQRLGLLDARIDPQNKSQHSLSLIIGNQATGQWMKVSPFENPYILADRLGNELHNWKLASAKPNSYADAPQLRTPSHGEQLFRTRCSACHSLGADANALRQAIGPDLAGVTQRRERAWLSRWLREPDRMLAEQDPIASALYQQFNQVAMPNMGLGETDVEALLTYLDNPLPPTAPAKPALQQASQ</sequence>
<feature type="disulfide bond" description="Redox-active" evidence="7">
    <location>
        <begin position="69"/>
        <end position="73"/>
    </location>
</feature>
<comment type="similarity">
    <text evidence="1">Belongs to the SCO1/2 family.</text>
</comment>
<dbReference type="PANTHER" id="PTHR12151">
    <property type="entry name" value="ELECTRON TRANSPORT PROTIN SCO1/SENC FAMILY MEMBER"/>
    <property type="match status" value="1"/>
</dbReference>
<evidence type="ECO:0000259" key="10">
    <source>
        <dbReference type="PROSITE" id="PS51007"/>
    </source>
</evidence>
<dbReference type="STRING" id="1301098.PKB_0659"/>
<dbReference type="Pfam" id="PF00034">
    <property type="entry name" value="Cytochrom_C"/>
    <property type="match status" value="1"/>
</dbReference>
<protein>
    <submittedName>
        <fullName evidence="12">SCO1/SenC/PrrC protein, involved in biogenesis of respiratory and photosynthetic system</fullName>
    </submittedName>
</protein>
<dbReference type="PROSITE" id="PS51352">
    <property type="entry name" value="THIOREDOXIN_2"/>
    <property type="match status" value="1"/>
</dbReference>
<dbReference type="eggNOG" id="COG2010">
    <property type="taxonomic scope" value="Bacteria"/>
</dbReference>
<dbReference type="Proteomes" id="UP000025241">
    <property type="component" value="Chromosome I"/>
</dbReference>
<accession>A0A024HBZ3</accession>
<evidence type="ECO:0000256" key="4">
    <source>
        <dbReference type="ARBA" id="ARBA00023004"/>
    </source>
</evidence>
<keyword evidence="13" id="KW-1185">Reference proteome</keyword>
<dbReference type="HOGENOM" id="CLU_849574_0_0_6"/>
<dbReference type="CDD" id="cd02968">
    <property type="entry name" value="SCO"/>
    <property type="match status" value="1"/>
</dbReference>